<accession>A0ABV0XPG9</accession>
<feature type="region of interest" description="Disordered" evidence="1">
    <location>
        <begin position="72"/>
        <end position="103"/>
    </location>
</feature>
<feature type="region of interest" description="Disordered" evidence="1">
    <location>
        <begin position="1"/>
        <end position="39"/>
    </location>
</feature>
<feature type="compositionally biased region" description="Polar residues" evidence="1">
    <location>
        <begin position="88"/>
        <end position="103"/>
    </location>
</feature>
<evidence type="ECO:0000256" key="1">
    <source>
        <dbReference type="SAM" id="MobiDB-lite"/>
    </source>
</evidence>
<proteinExistence type="predicted"/>
<feature type="compositionally biased region" description="Polar residues" evidence="1">
    <location>
        <begin position="20"/>
        <end position="38"/>
    </location>
</feature>
<sequence length="103" mass="11917">MVPVSSGHWARGRVHPGQVSYPSQGNSETQRTTRNTHAPTREFREFFWDFWRKTEYPERSPTCTERTYKLHEEGPQAGDGSEPRTFLLQGNSATNFHHSTQSH</sequence>
<gene>
    <name evidence="2" type="ORF">AMECASPLE_010253</name>
</gene>
<dbReference type="EMBL" id="JAHRIP010009995">
    <property type="protein sequence ID" value="MEQ2283345.1"/>
    <property type="molecule type" value="Genomic_DNA"/>
</dbReference>
<dbReference type="Proteomes" id="UP001469553">
    <property type="component" value="Unassembled WGS sequence"/>
</dbReference>
<protein>
    <submittedName>
        <fullName evidence="2">Uncharacterized protein</fullName>
    </submittedName>
</protein>
<evidence type="ECO:0000313" key="2">
    <source>
        <dbReference type="EMBL" id="MEQ2283345.1"/>
    </source>
</evidence>
<reference evidence="2 3" key="1">
    <citation type="submission" date="2021-06" db="EMBL/GenBank/DDBJ databases">
        <authorList>
            <person name="Palmer J.M."/>
        </authorList>
    </citation>
    <scope>NUCLEOTIDE SEQUENCE [LARGE SCALE GENOMIC DNA]</scope>
    <source>
        <strain evidence="2 3">AS_MEX2019</strain>
        <tissue evidence="2">Muscle</tissue>
    </source>
</reference>
<evidence type="ECO:0000313" key="3">
    <source>
        <dbReference type="Proteomes" id="UP001469553"/>
    </source>
</evidence>
<organism evidence="2 3">
    <name type="scientific">Ameca splendens</name>
    <dbReference type="NCBI Taxonomy" id="208324"/>
    <lineage>
        <taxon>Eukaryota</taxon>
        <taxon>Metazoa</taxon>
        <taxon>Chordata</taxon>
        <taxon>Craniata</taxon>
        <taxon>Vertebrata</taxon>
        <taxon>Euteleostomi</taxon>
        <taxon>Actinopterygii</taxon>
        <taxon>Neopterygii</taxon>
        <taxon>Teleostei</taxon>
        <taxon>Neoteleostei</taxon>
        <taxon>Acanthomorphata</taxon>
        <taxon>Ovalentaria</taxon>
        <taxon>Atherinomorphae</taxon>
        <taxon>Cyprinodontiformes</taxon>
        <taxon>Goodeidae</taxon>
        <taxon>Ameca</taxon>
    </lineage>
</organism>
<name>A0ABV0XPG9_9TELE</name>
<keyword evidence="3" id="KW-1185">Reference proteome</keyword>
<comment type="caution">
    <text evidence="2">The sequence shown here is derived from an EMBL/GenBank/DDBJ whole genome shotgun (WGS) entry which is preliminary data.</text>
</comment>